<keyword evidence="3 7" id="KW-0489">Methyltransferase</keyword>
<sequence length="265" mass="30047">MPKIQSPLRGWLGGKYRLAPAIVSLIPEHTCYAEVFGGAAWVLFHKSPSRCEAINDINADIINLYRCVQNHLPELLRQSEWLLPSRDEFNRLLSSNPATLTDIQRAVRFMYLHRLAFGGKVADINLAATSTRPPKFNAAKLEAELRESSHRLQGVMLERLNYDAFIARYDKPTTFFYIDPPYWDCETMYGKGIFAKADFDALATQLRAIKGKFLLSINDTPEIRAIFAGFEMREVELTYSLCRSGGTAARELLIANYPINTFEAT</sequence>
<dbReference type="PANTHER" id="PTHR30481">
    <property type="entry name" value="DNA ADENINE METHYLASE"/>
    <property type="match status" value="1"/>
</dbReference>
<evidence type="ECO:0000256" key="6">
    <source>
        <dbReference type="ARBA" id="ARBA00047942"/>
    </source>
</evidence>
<evidence type="ECO:0000313" key="7">
    <source>
        <dbReference type="EMBL" id="DAF43262.1"/>
    </source>
</evidence>
<dbReference type="EMBL" id="BK032502">
    <property type="protein sequence ID" value="DAF43262.1"/>
    <property type="molecule type" value="Genomic_DNA"/>
</dbReference>
<evidence type="ECO:0000256" key="4">
    <source>
        <dbReference type="ARBA" id="ARBA00022679"/>
    </source>
</evidence>
<dbReference type="SUPFAM" id="SSF53335">
    <property type="entry name" value="S-adenosyl-L-methionine-dependent methyltransferases"/>
    <property type="match status" value="1"/>
</dbReference>
<dbReference type="InterPro" id="IPR012263">
    <property type="entry name" value="M_m6A_EcoRV"/>
</dbReference>
<keyword evidence="5" id="KW-0949">S-adenosyl-L-methionine</keyword>
<dbReference type="EC" id="2.1.1.72" evidence="2"/>
<evidence type="ECO:0000256" key="5">
    <source>
        <dbReference type="ARBA" id="ARBA00022691"/>
    </source>
</evidence>
<dbReference type="InterPro" id="IPR023095">
    <property type="entry name" value="Ade_MeTrfase_dom_2"/>
</dbReference>
<dbReference type="InterPro" id="IPR012327">
    <property type="entry name" value="MeTrfase_D12"/>
</dbReference>
<dbReference type="PRINTS" id="PR00505">
    <property type="entry name" value="D12N6MTFRASE"/>
</dbReference>
<dbReference type="PANTHER" id="PTHR30481:SF4">
    <property type="entry name" value="SITE-SPECIFIC DNA-METHYLTRANSFERASE (ADENINE-SPECIFIC)"/>
    <property type="match status" value="1"/>
</dbReference>
<dbReference type="GO" id="GO:0032259">
    <property type="term" value="P:methylation"/>
    <property type="evidence" value="ECO:0007669"/>
    <property type="project" value="UniProtKB-KW"/>
</dbReference>
<keyword evidence="4" id="KW-0808">Transferase</keyword>
<protein>
    <recommendedName>
        <fullName evidence="2">site-specific DNA-methyltransferase (adenine-specific)</fullName>
        <ecNumber evidence="2">2.1.1.72</ecNumber>
    </recommendedName>
</protein>
<dbReference type="Gene3D" id="3.40.50.150">
    <property type="entry name" value="Vaccinia Virus protein VP39"/>
    <property type="match status" value="1"/>
</dbReference>
<comment type="similarity">
    <text evidence="1">Belongs to the N(4)/N(6)-methyltransferase family.</text>
</comment>
<dbReference type="Gene3D" id="1.10.1020.10">
    <property type="entry name" value="Adenine-specific Methyltransferase, Domain 2"/>
    <property type="match status" value="1"/>
</dbReference>
<evidence type="ECO:0000256" key="3">
    <source>
        <dbReference type="ARBA" id="ARBA00022603"/>
    </source>
</evidence>
<dbReference type="GO" id="GO:0009307">
    <property type="term" value="P:DNA restriction-modification system"/>
    <property type="evidence" value="ECO:0007669"/>
    <property type="project" value="InterPro"/>
</dbReference>
<reference evidence="7" key="1">
    <citation type="journal article" date="2021" name="Proc. Natl. Acad. Sci. U.S.A.">
        <title>A Catalog of Tens of Thousands of Viruses from Human Metagenomes Reveals Hidden Associations with Chronic Diseases.</title>
        <authorList>
            <person name="Tisza M.J."/>
            <person name="Buck C.B."/>
        </authorList>
    </citation>
    <scope>NUCLEOTIDE SEQUENCE</scope>
    <source>
        <strain evidence="7">CtLYR7</strain>
    </source>
</reference>
<comment type="catalytic activity">
    <reaction evidence="6">
        <text>a 2'-deoxyadenosine in DNA + S-adenosyl-L-methionine = an N(6)-methyl-2'-deoxyadenosine in DNA + S-adenosyl-L-homocysteine + H(+)</text>
        <dbReference type="Rhea" id="RHEA:15197"/>
        <dbReference type="Rhea" id="RHEA-COMP:12418"/>
        <dbReference type="Rhea" id="RHEA-COMP:12419"/>
        <dbReference type="ChEBI" id="CHEBI:15378"/>
        <dbReference type="ChEBI" id="CHEBI:57856"/>
        <dbReference type="ChEBI" id="CHEBI:59789"/>
        <dbReference type="ChEBI" id="CHEBI:90615"/>
        <dbReference type="ChEBI" id="CHEBI:90616"/>
        <dbReference type="EC" id="2.1.1.72"/>
    </reaction>
</comment>
<accession>A0A8S5RWW5</accession>
<dbReference type="GO" id="GO:1904047">
    <property type="term" value="F:S-adenosyl-L-methionine binding"/>
    <property type="evidence" value="ECO:0007669"/>
    <property type="project" value="TreeGrafter"/>
</dbReference>
<dbReference type="Pfam" id="PF02086">
    <property type="entry name" value="MethyltransfD12"/>
    <property type="match status" value="1"/>
</dbReference>
<dbReference type="PIRSF" id="PIRSF000398">
    <property type="entry name" value="M_m6A_EcoRV"/>
    <property type="match status" value="1"/>
</dbReference>
<evidence type="ECO:0000256" key="1">
    <source>
        <dbReference type="ARBA" id="ARBA00006594"/>
    </source>
</evidence>
<organism evidence="7">
    <name type="scientific">Myoviridae sp. ctLYR7</name>
    <dbReference type="NCBI Taxonomy" id="2827679"/>
    <lineage>
        <taxon>Viruses</taxon>
        <taxon>Duplodnaviria</taxon>
        <taxon>Heunggongvirae</taxon>
        <taxon>Uroviricota</taxon>
        <taxon>Caudoviricetes</taxon>
    </lineage>
</organism>
<proteinExistence type="inferred from homology"/>
<dbReference type="GO" id="GO:0043565">
    <property type="term" value="F:sequence-specific DNA binding"/>
    <property type="evidence" value="ECO:0007669"/>
    <property type="project" value="TreeGrafter"/>
</dbReference>
<dbReference type="GO" id="GO:0006298">
    <property type="term" value="P:mismatch repair"/>
    <property type="evidence" value="ECO:0007669"/>
    <property type="project" value="TreeGrafter"/>
</dbReference>
<evidence type="ECO:0000256" key="2">
    <source>
        <dbReference type="ARBA" id="ARBA00011900"/>
    </source>
</evidence>
<name>A0A8S5RWW5_9CAUD</name>
<dbReference type="InterPro" id="IPR029063">
    <property type="entry name" value="SAM-dependent_MTases_sf"/>
</dbReference>
<dbReference type="GO" id="GO:0009007">
    <property type="term" value="F:site-specific DNA-methyltransferase (adenine-specific) activity"/>
    <property type="evidence" value="ECO:0007669"/>
    <property type="project" value="UniProtKB-EC"/>
</dbReference>